<accession>A0AAD0S0Q4</accession>
<dbReference type="EMBL" id="CP032090">
    <property type="protein sequence ID" value="AXV65930.1"/>
    <property type="molecule type" value="Genomic_DNA"/>
</dbReference>
<dbReference type="Proteomes" id="UP000264605">
    <property type="component" value="Chromosome"/>
</dbReference>
<dbReference type="AlphaFoldDB" id="A0AAD0S0Q4"/>
<name>A0AAD0S0Q4_9GAMM</name>
<evidence type="ECO:0000313" key="2">
    <source>
        <dbReference type="Proteomes" id="UP000264605"/>
    </source>
</evidence>
<proteinExistence type="predicted"/>
<organism evidence="1 2">
    <name type="scientific">Pseudoalteromonas lipolytica</name>
    <dbReference type="NCBI Taxonomy" id="570156"/>
    <lineage>
        <taxon>Bacteria</taxon>
        <taxon>Pseudomonadati</taxon>
        <taxon>Pseudomonadota</taxon>
        <taxon>Gammaproteobacteria</taxon>
        <taxon>Alteromonadales</taxon>
        <taxon>Pseudoalteromonadaceae</taxon>
        <taxon>Pseudoalteromonas</taxon>
    </lineage>
</organism>
<sequence>MNFNGNGFDISKYLGGKNVDELTIKELSFIHLDYHNFRHKLKTCYLSSNLYHLTETLSCSFNNKRTSQYVPLMTSFAILDQIGCLYSPLGKSSKYKNGIKRALDLFSEVPESHLNLLVTLRHGLFHDGSLISRNDKTKTYVFFRMITDSGKLISEPDSHWDGVFKEELSHHTTRIDLKELQKLTLNVLDTCLKLLKIEELEISLKDPKELFYKYLFGIDL</sequence>
<dbReference type="RefSeq" id="WP_118844541.1">
    <property type="nucleotide sequence ID" value="NZ_CP032090.1"/>
</dbReference>
<dbReference type="GeneID" id="99506178"/>
<reference evidence="1 2" key="1">
    <citation type="submission" date="2018-08" db="EMBL/GenBank/DDBJ databases">
        <title>Draft genome sequence of Pseudoalteromonas donghaensis HJ51.</title>
        <authorList>
            <person name="Oh J."/>
            <person name="Roh D."/>
        </authorList>
    </citation>
    <scope>NUCLEOTIDE SEQUENCE [LARGE SCALE GENOMIC DNA]</scope>
    <source>
        <strain evidence="1 2">HJ51</strain>
    </source>
</reference>
<dbReference type="KEGG" id="pdj:D0907_11945"/>
<gene>
    <name evidence="1" type="ORF">D0907_11945</name>
</gene>
<evidence type="ECO:0000313" key="1">
    <source>
        <dbReference type="EMBL" id="AXV65930.1"/>
    </source>
</evidence>
<protein>
    <submittedName>
        <fullName evidence="1">Uncharacterized protein</fullName>
    </submittedName>
</protein>